<organism evidence="1 2">
    <name type="scientific">Lysobacter gummosus</name>
    <dbReference type="NCBI Taxonomy" id="262324"/>
    <lineage>
        <taxon>Bacteria</taxon>
        <taxon>Pseudomonadati</taxon>
        <taxon>Pseudomonadota</taxon>
        <taxon>Gammaproteobacteria</taxon>
        <taxon>Lysobacterales</taxon>
        <taxon>Lysobacteraceae</taxon>
        <taxon>Lysobacter</taxon>
    </lineage>
</organism>
<evidence type="ECO:0000313" key="1">
    <source>
        <dbReference type="EMBL" id="UNP30738.1"/>
    </source>
</evidence>
<dbReference type="RefSeq" id="WP_148648766.1">
    <property type="nucleotide sequence ID" value="NZ_CP011131.1"/>
</dbReference>
<proteinExistence type="predicted"/>
<dbReference type="EMBL" id="CP093547">
    <property type="protein sequence ID" value="UNP30738.1"/>
    <property type="molecule type" value="Genomic_DNA"/>
</dbReference>
<gene>
    <name evidence="1" type="ORF">MOV92_05630</name>
</gene>
<reference evidence="1 2" key="1">
    <citation type="submission" date="2022-03" db="EMBL/GenBank/DDBJ databases">
        <title>Complete genome sequence of Lysobacter capsici VKM B-2533 and Lysobacter gummosus 10.1.1, promising sources of lytic agents.</title>
        <authorList>
            <person name="Tarlachkov S.V."/>
            <person name="Kudryakova I.V."/>
            <person name="Afoshin A.S."/>
            <person name="Leontyevskaya E.A."/>
            <person name="Leontyevskaya N.V."/>
        </authorList>
    </citation>
    <scope>NUCLEOTIDE SEQUENCE [LARGE SCALE GENOMIC DNA]</scope>
    <source>
        <strain evidence="1 2">10.1.1</strain>
    </source>
</reference>
<evidence type="ECO:0008006" key="3">
    <source>
        <dbReference type="Google" id="ProtNLM"/>
    </source>
</evidence>
<sequence>MALQGFLRTLPDGITTAEVTRADGAVAPAIWVGGQDQVEVLAEPLSMAFAEVDRQRPYQRITHLVSSIAHLVRYYISEKRPTLDEQGLRRLLESYILKRAKGDPDLGWVPMSRKALEIEVRNIGAYSDFCERAYGYLPILGSQTVPLPAPTKDQRSFWRLMACNERDFFSHLAIRRGPKQERIRIPRRTSSRGGADGFAGMTEEFAWNLIQAEKNPTFKAIWLLAFFGGPRLSELLNLWACDVLPGMCRKYWFQGDIFESPRFL</sequence>
<accession>A0ABY3XGG5</accession>
<name>A0ABY3XGG5_9GAMM</name>
<evidence type="ECO:0000313" key="2">
    <source>
        <dbReference type="Proteomes" id="UP000829194"/>
    </source>
</evidence>
<dbReference type="Proteomes" id="UP000829194">
    <property type="component" value="Chromosome"/>
</dbReference>
<protein>
    <recommendedName>
        <fullName evidence="3">Phage integrase family protein</fullName>
    </recommendedName>
</protein>
<keyword evidence="2" id="KW-1185">Reference proteome</keyword>